<evidence type="ECO:0000313" key="4">
    <source>
        <dbReference type="Proteomes" id="UP000799770"/>
    </source>
</evidence>
<proteinExistence type="predicted"/>
<feature type="domain" description="Probable treble clef zinc finger fungi" evidence="2">
    <location>
        <begin position="73"/>
        <end position="107"/>
    </location>
</feature>
<gene>
    <name evidence="3" type="ORF">BDV96DRAFT_507853</name>
</gene>
<reference evidence="3" key="1">
    <citation type="journal article" date="2020" name="Stud. Mycol.">
        <title>101 Dothideomycetes genomes: a test case for predicting lifestyles and emergence of pathogens.</title>
        <authorList>
            <person name="Haridas S."/>
            <person name="Albert R."/>
            <person name="Binder M."/>
            <person name="Bloem J."/>
            <person name="Labutti K."/>
            <person name="Salamov A."/>
            <person name="Andreopoulos B."/>
            <person name="Baker S."/>
            <person name="Barry K."/>
            <person name="Bills G."/>
            <person name="Bluhm B."/>
            <person name="Cannon C."/>
            <person name="Castanera R."/>
            <person name="Culley D."/>
            <person name="Daum C."/>
            <person name="Ezra D."/>
            <person name="Gonzalez J."/>
            <person name="Henrissat B."/>
            <person name="Kuo A."/>
            <person name="Liang C."/>
            <person name="Lipzen A."/>
            <person name="Lutzoni F."/>
            <person name="Magnuson J."/>
            <person name="Mondo S."/>
            <person name="Nolan M."/>
            <person name="Ohm R."/>
            <person name="Pangilinan J."/>
            <person name="Park H.-J."/>
            <person name="Ramirez L."/>
            <person name="Alfaro M."/>
            <person name="Sun H."/>
            <person name="Tritt A."/>
            <person name="Yoshinaga Y."/>
            <person name="Zwiers L.-H."/>
            <person name="Turgeon B."/>
            <person name="Goodwin S."/>
            <person name="Spatafora J."/>
            <person name="Crous P."/>
            <person name="Grigoriev I."/>
        </authorList>
    </citation>
    <scope>NUCLEOTIDE SEQUENCE</scope>
    <source>
        <strain evidence="3">CBS 627.86</strain>
    </source>
</reference>
<protein>
    <recommendedName>
        <fullName evidence="5">F-box domain-containing protein</fullName>
    </recommendedName>
</protein>
<evidence type="ECO:0000259" key="1">
    <source>
        <dbReference type="Pfam" id="PF26647"/>
    </source>
</evidence>
<dbReference type="Proteomes" id="UP000799770">
    <property type="component" value="Unassembled WGS sequence"/>
</dbReference>
<dbReference type="Pfam" id="PF26648">
    <property type="entry name" value="zf_Tbcl_4"/>
    <property type="match status" value="1"/>
</dbReference>
<accession>A0A6A5YHF2</accession>
<evidence type="ECO:0000259" key="2">
    <source>
        <dbReference type="Pfam" id="PF26648"/>
    </source>
</evidence>
<dbReference type="Pfam" id="PF26647">
    <property type="entry name" value="zf_Tbcl_3"/>
    <property type="match status" value="1"/>
</dbReference>
<dbReference type="OrthoDB" id="5600002at2759"/>
<organism evidence="3 4">
    <name type="scientific">Lophiotrema nucula</name>
    <dbReference type="NCBI Taxonomy" id="690887"/>
    <lineage>
        <taxon>Eukaryota</taxon>
        <taxon>Fungi</taxon>
        <taxon>Dikarya</taxon>
        <taxon>Ascomycota</taxon>
        <taxon>Pezizomycotina</taxon>
        <taxon>Dothideomycetes</taxon>
        <taxon>Pleosporomycetidae</taxon>
        <taxon>Pleosporales</taxon>
        <taxon>Lophiotremataceae</taxon>
        <taxon>Lophiotrema</taxon>
    </lineage>
</organism>
<keyword evidence="4" id="KW-1185">Reference proteome</keyword>
<dbReference type="InterPro" id="IPR058252">
    <property type="entry name" value="zf_Tbcl_4"/>
</dbReference>
<dbReference type="AlphaFoldDB" id="A0A6A5YHF2"/>
<evidence type="ECO:0008006" key="5">
    <source>
        <dbReference type="Google" id="ProtNLM"/>
    </source>
</evidence>
<name>A0A6A5YHF2_9PLEO</name>
<sequence>MQATENEEWANRIPTSSTVIIDPKDPEGFLRRCSGHNKKTKVRCSAIIGRNSQHTHPTFLPTCYAHRDQQSYAGWCQFIQSDGERCGRLFRWTPPYFELCPEHQGHPDTPCYFMKLPLELRLEIFRYLLPTRPIDSSISPLHQDLAQPPIPPMPPAPGLHSHFISQPPLRPKLFPFPFLDLLLVSREICAEVKDFLYSTVPFTIDIRKDGTFMCGRRLLEPRRADGSSHFTVDDAEKVAKRFINSFDWAAVKNYNVDILVENWNNDPHMNNNLPADTWDEEVEIYDIRDYVRVAVNGILAKSRNLCRLNVRVGFSKFDWGEDRLLDNAKLLVGPFERLRNVRQPRLLGVFDGTTRSSFMIHIPQLPNQDSSIRRTTPLCSVPKLPVQSILAGPGSAAFDTYREKWERWVSHETSGLPKKPPIEAMFTEFKDFYSRLSYLVPDITQRHGRMAFLHRARVARENEDVEGFRHLRNELIQYWNLYLDQEEQKKNEINARMSRMLDADVYPSHEIEQSPRRRSMSSDDDCVILDVDKMTAQGIPMQVNQMTLDQRRQYQAMQRRQLRMQRSW</sequence>
<feature type="non-terminal residue" evidence="3">
    <location>
        <position position="568"/>
    </location>
</feature>
<dbReference type="InterPro" id="IPR058251">
    <property type="entry name" value="zf_Tbcl_3"/>
</dbReference>
<dbReference type="EMBL" id="ML977362">
    <property type="protein sequence ID" value="KAF2106506.1"/>
    <property type="molecule type" value="Genomic_DNA"/>
</dbReference>
<evidence type="ECO:0000313" key="3">
    <source>
        <dbReference type="EMBL" id="KAF2106506.1"/>
    </source>
</evidence>
<feature type="domain" description="Probable treble clef zinc finger" evidence="1">
    <location>
        <begin position="28"/>
        <end position="72"/>
    </location>
</feature>